<evidence type="ECO:0000256" key="6">
    <source>
        <dbReference type="ARBA" id="ARBA00023242"/>
    </source>
</evidence>
<name>E3QQN1_COLGM</name>
<dbReference type="eggNOG" id="ENOG502RPS2">
    <property type="taxonomic scope" value="Eukaryota"/>
</dbReference>
<reference evidence="8" key="1">
    <citation type="journal article" date="2012" name="Nat. Genet.">
        <title>Lifestyle transitions in plant pathogenic Colletotrichum fungi deciphered by genome and transcriptome analyses.</title>
        <authorList>
            <person name="O'Connell R.J."/>
            <person name="Thon M.R."/>
            <person name="Hacquard S."/>
            <person name="Amyotte S.G."/>
            <person name="Kleemann J."/>
            <person name="Torres M.F."/>
            <person name="Damm U."/>
            <person name="Buiate E.A."/>
            <person name="Epstein L."/>
            <person name="Alkan N."/>
            <person name="Altmueller J."/>
            <person name="Alvarado-Balderrama L."/>
            <person name="Bauser C.A."/>
            <person name="Becker C."/>
            <person name="Birren B.W."/>
            <person name="Chen Z."/>
            <person name="Choi J."/>
            <person name="Crouch J.A."/>
            <person name="Duvick J.P."/>
            <person name="Farman M.A."/>
            <person name="Gan P."/>
            <person name="Heiman D."/>
            <person name="Henrissat B."/>
            <person name="Howard R.J."/>
            <person name="Kabbage M."/>
            <person name="Koch C."/>
            <person name="Kracher B."/>
            <person name="Kubo Y."/>
            <person name="Law A.D."/>
            <person name="Lebrun M.-H."/>
            <person name="Lee Y.-H."/>
            <person name="Miyara I."/>
            <person name="Moore N."/>
            <person name="Neumann U."/>
            <person name="Nordstroem K."/>
            <person name="Panaccione D.G."/>
            <person name="Panstruga R."/>
            <person name="Place M."/>
            <person name="Proctor R.H."/>
            <person name="Prusky D."/>
            <person name="Rech G."/>
            <person name="Reinhardt R."/>
            <person name="Rollins J.A."/>
            <person name="Rounsley S."/>
            <person name="Schardl C.L."/>
            <person name="Schwartz D.C."/>
            <person name="Shenoy N."/>
            <person name="Shirasu K."/>
            <person name="Sikhakolli U.R."/>
            <person name="Stueber K."/>
            <person name="Sukno S.A."/>
            <person name="Sweigard J.A."/>
            <person name="Takano Y."/>
            <person name="Takahara H."/>
            <person name="Trail F."/>
            <person name="van der Does H.C."/>
            <person name="Voll L.M."/>
            <person name="Will I."/>
            <person name="Young S."/>
            <person name="Zeng Q."/>
            <person name="Zhang J."/>
            <person name="Zhou S."/>
            <person name="Dickman M.B."/>
            <person name="Schulze-Lefert P."/>
            <person name="Ver Loren van Themaat E."/>
            <person name="Ma L.-J."/>
            <person name="Vaillancourt L.J."/>
        </authorList>
    </citation>
    <scope>NUCLEOTIDE SEQUENCE [LARGE SCALE GENOMIC DNA]</scope>
    <source>
        <strain evidence="8">M1.001 / M2 / FGSC 10212</strain>
    </source>
</reference>
<dbReference type="InterPro" id="IPR021858">
    <property type="entry name" value="Fun_TF"/>
</dbReference>
<gene>
    <name evidence="7" type="ORF">GLRG_08313</name>
</gene>
<keyword evidence="6" id="KW-0539">Nucleus</keyword>
<proteinExistence type="predicted"/>
<organism evidence="8">
    <name type="scientific">Colletotrichum graminicola (strain M1.001 / M2 / FGSC 10212)</name>
    <name type="common">Maize anthracnose fungus</name>
    <name type="synonym">Glomerella graminicola</name>
    <dbReference type="NCBI Taxonomy" id="645133"/>
    <lineage>
        <taxon>Eukaryota</taxon>
        <taxon>Fungi</taxon>
        <taxon>Dikarya</taxon>
        <taxon>Ascomycota</taxon>
        <taxon>Pezizomycotina</taxon>
        <taxon>Sordariomycetes</taxon>
        <taxon>Hypocreomycetidae</taxon>
        <taxon>Glomerellales</taxon>
        <taxon>Glomerellaceae</taxon>
        <taxon>Colletotrichum</taxon>
        <taxon>Colletotrichum graminicola species complex</taxon>
    </lineage>
</organism>
<evidence type="ECO:0000256" key="4">
    <source>
        <dbReference type="ARBA" id="ARBA00023125"/>
    </source>
</evidence>
<dbReference type="Proteomes" id="UP000008782">
    <property type="component" value="Unassembled WGS sequence"/>
</dbReference>
<dbReference type="PANTHER" id="PTHR36206:SF13">
    <property type="entry name" value="TRANSCRIPTIONAL REGULATORY PROTEIN MOC3"/>
    <property type="match status" value="1"/>
</dbReference>
<evidence type="ECO:0000256" key="1">
    <source>
        <dbReference type="ARBA" id="ARBA00022723"/>
    </source>
</evidence>
<protein>
    <submittedName>
        <fullName evidence="7">C6 zinc finger domain-containing protein</fullName>
    </submittedName>
</protein>
<keyword evidence="4" id="KW-0238">DNA-binding</keyword>
<dbReference type="RefSeq" id="XP_008097189.1">
    <property type="nucleotide sequence ID" value="XM_008098998.1"/>
</dbReference>
<dbReference type="PANTHER" id="PTHR36206">
    <property type="entry name" value="ASPERCRYPTIN BIOSYNTHESIS CLUSTER-SPECIFIC TRANSCRIPTION REGULATOR ATNN-RELATED"/>
    <property type="match status" value="1"/>
</dbReference>
<keyword evidence="8" id="KW-1185">Reference proteome</keyword>
<dbReference type="Pfam" id="PF11951">
    <property type="entry name" value="Fungal_trans_2"/>
    <property type="match status" value="1"/>
</dbReference>
<keyword evidence="1" id="KW-0479">Metal-binding</keyword>
<dbReference type="VEuPathDB" id="FungiDB:GLRG_08313"/>
<dbReference type="STRING" id="645133.E3QQN1"/>
<dbReference type="AlphaFoldDB" id="E3QQN1"/>
<evidence type="ECO:0000313" key="8">
    <source>
        <dbReference type="Proteomes" id="UP000008782"/>
    </source>
</evidence>
<evidence type="ECO:0000256" key="3">
    <source>
        <dbReference type="ARBA" id="ARBA00023015"/>
    </source>
</evidence>
<dbReference type="GO" id="GO:0003677">
    <property type="term" value="F:DNA binding"/>
    <property type="evidence" value="ECO:0007669"/>
    <property type="project" value="UniProtKB-KW"/>
</dbReference>
<dbReference type="HOGENOM" id="CLU_031724_0_0_1"/>
<evidence type="ECO:0000256" key="2">
    <source>
        <dbReference type="ARBA" id="ARBA00022833"/>
    </source>
</evidence>
<keyword evidence="5" id="KW-0804">Transcription</keyword>
<keyword evidence="3" id="KW-0805">Transcription regulation</keyword>
<keyword evidence="2" id="KW-0862">Zinc</keyword>
<dbReference type="OrthoDB" id="3145928at2759"/>
<accession>E3QQN1</accession>
<dbReference type="GeneID" id="24413678"/>
<evidence type="ECO:0000256" key="5">
    <source>
        <dbReference type="ARBA" id="ARBA00023163"/>
    </source>
</evidence>
<dbReference type="GO" id="GO:0046872">
    <property type="term" value="F:metal ion binding"/>
    <property type="evidence" value="ECO:0007669"/>
    <property type="project" value="UniProtKB-KW"/>
</dbReference>
<dbReference type="EMBL" id="GG697368">
    <property type="protein sequence ID" value="EFQ33169.1"/>
    <property type="molecule type" value="Genomic_DNA"/>
</dbReference>
<dbReference type="InterPro" id="IPR052360">
    <property type="entry name" value="Transcr_Regulatory_Proteins"/>
</dbReference>
<evidence type="ECO:0000313" key="7">
    <source>
        <dbReference type="EMBL" id="EFQ33169.1"/>
    </source>
</evidence>
<sequence>MPPRFRDAADISGPVQERWLQASPESQALHISRPILADIDGTRVERLYFHRFRRVAEAGLCNHVTNLTSFWSRLAPQLSHSNEAVKHAIVALGSAFHIYQTAPPPGGGEAIPRELEIFTIQQYNTAMSKLSSYANVPMEDRINVILLCCVSFLCIEALRNNWRAALTHLSNGLRIIESLPMSTLNKLRDSLPSHRSSSATKSMLGMDYILRLFATWEISCAMFAENFKPVISIKLYEGREFDDTPLEEFETIIQAHQAIVQYTRDVFALVWKTRKHQGDDEFWSWPLPRRQHEILMGRGESLTGLFERFMERPEAPASGTKEYYSVCLDMLHYKCARLLCHTLHQKPYQRQQSPGIVAQHADLVSIAALLYRGLAVSCQDPMVQESALAILQDYPQRENLWDGNLVHSLLVAVENANYRPAHLLEEPPHSLAFGKGIPALYEKLHEPHIQADGN</sequence>